<dbReference type="GO" id="GO:0003677">
    <property type="term" value="F:DNA binding"/>
    <property type="evidence" value="ECO:0007669"/>
    <property type="project" value="InterPro"/>
</dbReference>
<dbReference type="PRINTS" id="PR00506">
    <property type="entry name" value="D21N6MTFRASE"/>
</dbReference>
<dbReference type="OrthoDB" id="9800801at2"/>
<dbReference type="InterPro" id="IPR002052">
    <property type="entry name" value="DNA_methylase_N6_adenine_CS"/>
</dbReference>
<dbReference type="InterPro" id="IPR029063">
    <property type="entry name" value="SAM-dependent_MTases_sf"/>
</dbReference>
<evidence type="ECO:0000256" key="3">
    <source>
        <dbReference type="ARBA" id="ARBA00022603"/>
    </source>
</evidence>
<reference evidence="9 10" key="1">
    <citation type="submission" date="2014-07" db="EMBL/GenBank/DDBJ databases">
        <authorList>
            <person name="McCorrison J."/>
            <person name="Sanka R."/>
            <person name="Torralba M."/>
            <person name="Gillis M."/>
            <person name="Haft D.H."/>
            <person name="Methe B."/>
            <person name="Sutton G."/>
            <person name="Nelson K.E."/>
        </authorList>
    </citation>
    <scope>NUCLEOTIDE SEQUENCE [LARGE SCALE GENOMIC DNA]</scope>
    <source>
        <strain evidence="9 10">DNF00853</strain>
    </source>
</reference>
<dbReference type="EC" id="2.1.1.72" evidence="2"/>
<protein>
    <recommendedName>
        <fullName evidence="2">site-specific DNA-methyltransferase (adenine-specific)</fullName>
        <ecNumber evidence="2">2.1.1.72</ecNumber>
    </recommendedName>
</protein>
<dbReference type="PIRSF" id="PIRSF015855">
    <property type="entry name" value="TypeIII_Mtase_mKpnI"/>
    <property type="match status" value="1"/>
</dbReference>
<keyword evidence="3" id="KW-0489">Methyltransferase</keyword>
<name>A0A095ZNP5_9BACT</name>
<dbReference type="RefSeq" id="WP_023057776.1">
    <property type="nucleotide sequence ID" value="NZ_JRNN01000028.1"/>
</dbReference>
<comment type="catalytic activity">
    <reaction evidence="6">
        <text>a 2'-deoxyadenosine in DNA + S-adenosyl-L-methionine = an N(6)-methyl-2'-deoxyadenosine in DNA + S-adenosyl-L-homocysteine + H(+)</text>
        <dbReference type="Rhea" id="RHEA:15197"/>
        <dbReference type="Rhea" id="RHEA-COMP:12418"/>
        <dbReference type="Rhea" id="RHEA-COMP:12419"/>
        <dbReference type="ChEBI" id="CHEBI:15378"/>
        <dbReference type="ChEBI" id="CHEBI:57856"/>
        <dbReference type="ChEBI" id="CHEBI:59789"/>
        <dbReference type="ChEBI" id="CHEBI:90615"/>
        <dbReference type="ChEBI" id="CHEBI:90616"/>
        <dbReference type="EC" id="2.1.1.72"/>
    </reaction>
</comment>
<proteinExistence type="inferred from homology"/>
<dbReference type="AlphaFoldDB" id="A0A095ZNP5"/>
<dbReference type="PROSITE" id="PS00092">
    <property type="entry name" value="N6_MTASE"/>
    <property type="match status" value="1"/>
</dbReference>
<feature type="domain" description="DNA methylase N-4/N-6" evidence="8">
    <location>
        <begin position="115"/>
        <end position="439"/>
    </location>
</feature>
<evidence type="ECO:0000256" key="2">
    <source>
        <dbReference type="ARBA" id="ARBA00011900"/>
    </source>
</evidence>
<keyword evidence="5" id="KW-0949">S-adenosyl-L-methionine</keyword>
<evidence type="ECO:0000256" key="1">
    <source>
        <dbReference type="ARBA" id="ARBA00006594"/>
    </source>
</evidence>
<gene>
    <name evidence="9" type="ORF">HMPREF2137_02180</name>
</gene>
<dbReference type="GO" id="GO:0032259">
    <property type="term" value="P:methylation"/>
    <property type="evidence" value="ECO:0007669"/>
    <property type="project" value="UniProtKB-KW"/>
</dbReference>
<dbReference type="Gene3D" id="3.40.50.150">
    <property type="entry name" value="Vaccinia Virus protein VP39"/>
    <property type="match status" value="1"/>
</dbReference>
<evidence type="ECO:0000313" key="9">
    <source>
        <dbReference type="EMBL" id="KGF36278.1"/>
    </source>
</evidence>
<dbReference type="Pfam" id="PF01555">
    <property type="entry name" value="N6_N4_Mtase"/>
    <property type="match status" value="1"/>
</dbReference>
<sequence length="641" mass="73917">METYKDHITLTPDVNDERLQTLRRLFPDWFTQEGKLDINEVKKAAGSQDTGETERYEFRWFGKSAAKRNAFSPTRATLHYDPTRSVNADKTENIIIEGENLEVLKILQQGYREKVKCIYIDPPYNTGEDFLYDDDFKEGKEAYWEHTGVKKEGVTLDTNTVNEGRFHSNWLDMMYPRLLVARTLLRPDGVIFISMDDHEIHHLRKICDEIFGEENFVAQFIWEKRLNRENRVEVSIRHDYILCYAKDSQKDIRRIAQLPMNEKALASYSNPDNDPRGLWKSDPAHAQAGHGTKSQFYTLVAPNGKKHELPSGRCWVYNQRVMEAAIKDNRIWFGKDGNAVPRIKTYLDAKERGLTPESIIFAKDGSTNENAKEDLKTLFDGVAVFDTPKPTELISYLLSLCKGGGIVLDFFAGSGVTAHAVMQANSQRTAENQFQFICVQIPEITPKESAPFKIGLKTISEITIERAKRACKLVKGEVNIKIKAEKEKLSFDDEENIYMPDLGFKVFTLCKSSFPRVDFAPDSEKTDEENLQLLQEYISQKEQQLTIQFNDEELITEILIKQDFQLTYKLELQPQFEANHVFFATDATHKAYITVDDKLNDTTVDYFLTHTDTKFICIERALDTTKKYNLKKAMDTKFFAF</sequence>
<evidence type="ECO:0000256" key="4">
    <source>
        <dbReference type="ARBA" id="ARBA00022679"/>
    </source>
</evidence>
<feature type="region of interest" description="Disordered" evidence="7">
    <location>
        <begin position="267"/>
        <end position="289"/>
    </location>
</feature>
<accession>A0A095ZNP5</accession>
<comment type="caution">
    <text evidence="9">The sequence shown here is derived from an EMBL/GenBank/DDBJ whole genome shotgun (WGS) entry which is preliminary data.</text>
</comment>
<feature type="compositionally biased region" description="Basic and acidic residues" evidence="7">
    <location>
        <begin position="273"/>
        <end position="283"/>
    </location>
</feature>
<evidence type="ECO:0000313" key="10">
    <source>
        <dbReference type="Proteomes" id="UP000029556"/>
    </source>
</evidence>
<evidence type="ECO:0000259" key="8">
    <source>
        <dbReference type="Pfam" id="PF01555"/>
    </source>
</evidence>
<dbReference type="GO" id="GO:0008170">
    <property type="term" value="F:N-methyltransferase activity"/>
    <property type="evidence" value="ECO:0007669"/>
    <property type="project" value="InterPro"/>
</dbReference>
<dbReference type="Proteomes" id="UP000029556">
    <property type="component" value="Unassembled WGS sequence"/>
</dbReference>
<evidence type="ECO:0000256" key="6">
    <source>
        <dbReference type="ARBA" id="ARBA00047942"/>
    </source>
</evidence>
<comment type="similarity">
    <text evidence="1">Belongs to the N(4)/N(6)-methyltransferase family.</text>
</comment>
<dbReference type="InterPro" id="IPR002295">
    <property type="entry name" value="N4/N6-MTase_EcoPI_Mod-like"/>
</dbReference>
<dbReference type="GO" id="GO:0009007">
    <property type="term" value="F:site-specific DNA-methyltransferase (adenine-specific) activity"/>
    <property type="evidence" value="ECO:0007669"/>
    <property type="project" value="UniProtKB-EC"/>
</dbReference>
<dbReference type="InterPro" id="IPR002941">
    <property type="entry name" value="DNA_methylase_N4/N6"/>
</dbReference>
<dbReference type="SUPFAM" id="SSF53335">
    <property type="entry name" value="S-adenosyl-L-methionine-dependent methyltransferases"/>
    <property type="match status" value="1"/>
</dbReference>
<dbReference type="EMBL" id="JRNN01000028">
    <property type="protein sequence ID" value="KGF36278.1"/>
    <property type="molecule type" value="Genomic_DNA"/>
</dbReference>
<evidence type="ECO:0000256" key="5">
    <source>
        <dbReference type="ARBA" id="ARBA00022691"/>
    </source>
</evidence>
<keyword evidence="4" id="KW-0808">Transferase</keyword>
<evidence type="ECO:0000256" key="7">
    <source>
        <dbReference type="SAM" id="MobiDB-lite"/>
    </source>
</evidence>
<organism evidence="9 10">
    <name type="scientific">Hoylesella buccalis DNF00853</name>
    <dbReference type="NCBI Taxonomy" id="1401074"/>
    <lineage>
        <taxon>Bacteria</taxon>
        <taxon>Pseudomonadati</taxon>
        <taxon>Bacteroidota</taxon>
        <taxon>Bacteroidia</taxon>
        <taxon>Bacteroidales</taxon>
        <taxon>Prevotellaceae</taxon>
        <taxon>Hoylesella</taxon>
    </lineage>
</organism>